<dbReference type="STRING" id="1121476.SAMN02745751_03065"/>
<keyword evidence="9" id="KW-1185">Reference proteome</keyword>
<comment type="catalytic activity">
    <reaction evidence="7">
        <text>oxaloacetate + ATP = phosphoenolpyruvate + ADP + CO2</text>
        <dbReference type="Rhea" id="RHEA:18617"/>
        <dbReference type="ChEBI" id="CHEBI:16452"/>
        <dbReference type="ChEBI" id="CHEBI:16526"/>
        <dbReference type="ChEBI" id="CHEBI:30616"/>
        <dbReference type="ChEBI" id="CHEBI:58702"/>
        <dbReference type="ChEBI" id="CHEBI:456216"/>
        <dbReference type="EC" id="4.1.1.49"/>
    </reaction>
</comment>
<keyword evidence="6" id="KW-0456">Lyase</keyword>
<evidence type="ECO:0000313" key="9">
    <source>
        <dbReference type="Proteomes" id="UP000184052"/>
    </source>
</evidence>
<dbReference type="RefSeq" id="WP_073050444.1">
    <property type="nucleotide sequence ID" value="NZ_FQZL01000030.1"/>
</dbReference>
<dbReference type="EC" id="4.1.1.49" evidence="3"/>
<evidence type="ECO:0000313" key="8">
    <source>
        <dbReference type="EMBL" id="SHJ66055.1"/>
    </source>
</evidence>
<gene>
    <name evidence="8" type="ORF">SAMN02745751_03065</name>
</gene>
<dbReference type="GO" id="GO:0016301">
    <property type="term" value="F:kinase activity"/>
    <property type="evidence" value="ECO:0007669"/>
    <property type="project" value="UniProtKB-KW"/>
</dbReference>
<dbReference type="GO" id="GO:0004612">
    <property type="term" value="F:phosphoenolpyruvate carboxykinase (ATP) activity"/>
    <property type="evidence" value="ECO:0007669"/>
    <property type="project" value="UniProtKB-EC"/>
</dbReference>
<keyword evidence="5" id="KW-0067">ATP-binding</keyword>
<dbReference type="InterPro" id="IPR001272">
    <property type="entry name" value="PEP_carboxykinase_ATP"/>
</dbReference>
<dbReference type="InterPro" id="IPR008210">
    <property type="entry name" value="PEP_carboxykinase_N"/>
</dbReference>
<sequence length="543" mass="61798">MATVNKKSYSRLRSTIETAFFRNNIRNVDNLKEAYEMAKDSPGTIVTDQAVYGAETIGLEKDSKVLLFNDGSITGRYKDARVVLGEPGIDSEKYASILRDAMYQSRYSSHWAATSYIGLDEEFMLKARLLITEGNENLVYNWLLNFQYVNEEYKALYNKSTVHDEEDILIYSNPDWYHPEHPCGLAIFDPDNNCAAILGLKYFGEHKKGSLTLAWNVGRKLGYAPCHGGIKEFTLGDDEKYVMSFFGLSGSGKSTLTHHKHNNKYETKILHDDAFVISTEDGATIALEPSYFDKTQDYPEGCEDNKYLLSVQNCGARMNEDGKVVLVTEDIRNNNGRAIKSVLWKENRVNKFDRSIDSIVWITKDPALPPVLKVSDPVLAATFGATLATKRSSAERIKEGASYNDLVIEPYANPFRTYALSEDYAKFKYLFENMDVDCYVINTGSFVEKDVNKEVTIEAIERIVEGRAEFKPFGYLENMEYLDFDGFNPEFDNEDYDELLKNSIKIRIDYLKKMMVERQGIDSLPVETINALEKFLAKRKKAA</sequence>
<keyword evidence="8" id="KW-0670">Pyruvate</keyword>
<dbReference type="Gene3D" id="3.90.228.20">
    <property type="match status" value="1"/>
</dbReference>
<accession>A0A1M6L472</accession>
<evidence type="ECO:0000256" key="4">
    <source>
        <dbReference type="ARBA" id="ARBA00022741"/>
    </source>
</evidence>
<name>A0A1M6L472_9FIRM</name>
<evidence type="ECO:0000256" key="1">
    <source>
        <dbReference type="ARBA" id="ARBA00004742"/>
    </source>
</evidence>
<dbReference type="Pfam" id="PF01293">
    <property type="entry name" value="PEPCK_ATP"/>
    <property type="match status" value="1"/>
</dbReference>
<dbReference type="UniPathway" id="UPA00138"/>
<comment type="pathway">
    <text evidence="1">Carbohydrate biosynthesis; gluconeogenesis.</text>
</comment>
<dbReference type="AlphaFoldDB" id="A0A1M6L472"/>
<keyword evidence="8" id="KW-0418">Kinase</keyword>
<evidence type="ECO:0000256" key="2">
    <source>
        <dbReference type="ARBA" id="ARBA00006052"/>
    </source>
</evidence>
<dbReference type="SUPFAM" id="SSF53795">
    <property type="entry name" value="PEP carboxykinase-like"/>
    <property type="match status" value="1"/>
</dbReference>
<organism evidence="8 9">
    <name type="scientific">Dethiosulfatibacter aminovorans DSM 17477</name>
    <dbReference type="NCBI Taxonomy" id="1121476"/>
    <lineage>
        <taxon>Bacteria</taxon>
        <taxon>Bacillati</taxon>
        <taxon>Bacillota</taxon>
        <taxon>Tissierellia</taxon>
        <taxon>Dethiosulfatibacter</taxon>
    </lineage>
</organism>
<evidence type="ECO:0000256" key="6">
    <source>
        <dbReference type="ARBA" id="ARBA00023239"/>
    </source>
</evidence>
<dbReference type="InterPro" id="IPR013035">
    <property type="entry name" value="PEP_carboxykinase_C"/>
</dbReference>
<reference evidence="8 9" key="1">
    <citation type="submission" date="2016-11" db="EMBL/GenBank/DDBJ databases">
        <authorList>
            <person name="Jaros S."/>
            <person name="Januszkiewicz K."/>
            <person name="Wedrychowicz H."/>
        </authorList>
    </citation>
    <scope>NUCLEOTIDE SEQUENCE [LARGE SCALE GENOMIC DNA]</scope>
    <source>
        <strain evidence="8 9">DSM 17477</strain>
    </source>
</reference>
<dbReference type="GO" id="GO:0005524">
    <property type="term" value="F:ATP binding"/>
    <property type="evidence" value="ECO:0007669"/>
    <property type="project" value="UniProtKB-KW"/>
</dbReference>
<comment type="similarity">
    <text evidence="2">Belongs to the phosphoenolpyruvate carboxykinase (ATP) family.</text>
</comment>
<dbReference type="EMBL" id="FQZL01000030">
    <property type="protein sequence ID" value="SHJ66055.1"/>
    <property type="molecule type" value="Genomic_DNA"/>
</dbReference>
<evidence type="ECO:0000256" key="5">
    <source>
        <dbReference type="ARBA" id="ARBA00022840"/>
    </source>
</evidence>
<dbReference type="SUPFAM" id="SSF68923">
    <property type="entry name" value="PEP carboxykinase N-terminal domain"/>
    <property type="match status" value="1"/>
</dbReference>
<protein>
    <recommendedName>
        <fullName evidence="3">phosphoenolpyruvate carboxykinase (ATP)</fullName>
        <ecNumber evidence="3">4.1.1.49</ecNumber>
    </recommendedName>
</protein>
<evidence type="ECO:0000256" key="3">
    <source>
        <dbReference type="ARBA" id="ARBA00012363"/>
    </source>
</evidence>
<keyword evidence="4" id="KW-0547">Nucleotide-binding</keyword>
<keyword evidence="8" id="KW-0808">Transferase</keyword>
<dbReference type="Proteomes" id="UP000184052">
    <property type="component" value="Unassembled WGS sequence"/>
</dbReference>
<evidence type="ECO:0000256" key="7">
    <source>
        <dbReference type="ARBA" id="ARBA00047371"/>
    </source>
</evidence>
<dbReference type="GO" id="GO:0006094">
    <property type="term" value="P:gluconeogenesis"/>
    <property type="evidence" value="ECO:0007669"/>
    <property type="project" value="UniProtKB-UniPathway"/>
</dbReference>
<proteinExistence type="inferred from homology"/>